<dbReference type="EMBL" id="LN609528">
    <property type="protein sequence ID" value="CEF62690.1"/>
    <property type="molecule type" value="Genomic_DNA"/>
</dbReference>
<evidence type="ECO:0000313" key="3">
    <source>
        <dbReference type="WBParaSite" id="SRAE_1000096000.1"/>
    </source>
</evidence>
<evidence type="ECO:0000313" key="2">
    <source>
        <dbReference type="Proteomes" id="UP000035682"/>
    </source>
</evidence>
<reference evidence="3" key="2">
    <citation type="submission" date="2020-12" db="UniProtKB">
        <authorList>
            <consortium name="WormBaseParasite"/>
        </authorList>
    </citation>
    <scope>IDENTIFICATION</scope>
</reference>
<sequence length="333" mass="39463">MEDYYLFLTILKQKHLLKKISCNFSWQLLSNLSKACPKISEAINNAKKKATIHFPNELFIACTLDTDHNGTEIKMEHNYSCKSFDFQNISQSFLDIFLITEPPQPYAIKKFGIMVNNSLNEIPYIRKLTLSFSINQEMYYIQELINEIKNDKISEINILIEKDYSHQRWPPTPDITNYKIFDGFKNLEKISLYVEDLIATKRDKKIVDIASTIKGITIDILFRSIPKIEKNCLRNFKNLKIFVSRDNEPIELPCNVESCMISDLKYFLTNTISIKRKYKYDRCLEYYKKLSCFKKEYDIDGLIVGTILFNNFAELYNIQVYFDDIYRMHKWFD</sequence>
<proteinExistence type="predicted"/>
<keyword evidence="2" id="KW-1185">Reference proteome</keyword>
<dbReference type="AlphaFoldDB" id="A0A090KYY1"/>
<protein>
    <submittedName>
        <fullName evidence="1 3">Uncharacterized protein</fullName>
    </submittedName>
</protein>
<dbReference type="WormBase" id="SRAE_1000096000">
    <property type="protein sequence ID" value="SRP09327"/>
    <property type="gene ID" value="WBGene00257560"/>
</dbReference>
<accession>A0A090KYY1</accession>
<reference evidence="1 2" key="1">
    <citation type="submission" date="2014-09" db="EMBL/GenBank/DDBJ databases">
        <authorList>
            <person name="Martin A.A."/>
        </authorList>
    </citation>
    <scope>NUCLEOTIDE SEQUENCE</scope>
    <source>
        <strain evidence="2">ED321</strain>
        <strain evidence="1">ED321 Heterogonic</strain>
    </source>
</reference>
<organism evidence="1">
    <name type="scientific">Strongyloides ratti</name>
    <name type="common">Parasitic roundworm</name>
    <dbReference type="NCBI Taxonomy" id="34506"/>
    <lineage>
        <taxon>Eukaryota</taxon>
        <taxon>Metazoa</taxon>
        <taxon>Ecdysozoa</taxon>
        <taxon>Nematoda</taxon>
        <taxon>Chromadorea</taxon>
        <taxon>Rhabditida</taxon>
        <taxon>Tylenchina</taxon>
        <taxon>Panagrolaimomorpha</taxon>
        <taxon>Strongyloidoidea</taxon>
        <taxon>Strongyloididae</taxon>
        <taxon>Strongyloides</taxon>
    </lineage>
</organism>
<dbReference type="GeneID" id="36375055"/>
<dbReference type="RefSeq" id="XP_024501892.1">
    <property type="nucleotide sequence ID" value="XM_024647856.1"/>
</dbReference>
<gene>
    <name evidence="1 3 4" type="ORF">SRAE_1000096000</name>
</gene>
<evidence type="ECO:0000313" key="4">
    <source>
        <dbReference type="WormBase" id="SRAE_1000096000"/>
    </source>
</evidence>
<name>A0A090KYY1_STRRB</name>
<dbReference type="WBParaSite" id="SRAE_1000096000.1">
    <property type="protein sequence ID" value="SRAE_1000096000.1"/>
    <property type="gene ID" value="WBGene00257560"/>
</dbReference>
<evidence type="ECO:0000313" key="1">
    <source>
        <dbReference type="EMBL" id="CEF62690.1"/>
    </source>
</evidence>
<dbReference type="CTD" id="36375055"/>
<dbReference type="Proteomes" id="UP000035682">
    <property type="component" value="Unplaced"/>
</dbReference>